<dbReference type="InterPro" id="IPR040309">
    <property type="entry name" value="Naf1"/>
</dbReference>
<evidence type="ECO:0000256" key="5">
    <source>
        <dbReference type="ARBA" id="ARBA00022884"/>
    </source>
</evidence>
<evidence type="ECO:0000256" key="1">
    <source>
        <dbReference type="ARBA" id="ARBA00004123"/>
    </source>
</evidence>
<evidence type="ECO:0000256" key="6">
    <source>
        <dbReference type="ARBA" id="ARBA00023242"/>
    </source>
</evidence>
<feature type="region of interest" description="Disordered" evidence="7">
    <location>
        <begin position="233"/>
        <end position="306"/>
    </location>
</feature>
<dbReference type="GO" id="GO:0003723">
    <property type="term" value="F:RNA binding"/>
    <property type="evidence" value="ECO:0007669"/>
    <property type="project" value="UniProtKB-KW"/>
</dbReference>
<reference evidence="8" key="1">
    <citation type="journal article" date="2020" name="Fungal Divers.">
        <title>Resolving the Mortierellaceae phylogeny through synthesis of multi-gene phylogenetics and phylogenomics.</title>
        <authorList>
            <person name="Vandepol N."/>
            <person name="Liber J."/>
            <person name="Desiro A."/>
            <person name="Na H."/>
            <person name="Kennedy M."/>
            <person name="Barry K."/>
            <person name="Grigoriev I.V."/>
            <person name="Miller A.N."/>
            <person name="O'Donnell K."/>
            <person name="Stajich J.E."/>
            <person name="Bonito G."/>
        </authorList>
    </citation>
    <scope>NUCLEOTIDE SEQUENCE</scope>
    <source>
        <strain evidence="8">REB-010B</strain>
    </source>
</reference>
<comment type="caution">
    <text evidence="8">The sequence shown here is derived from an EMBL/GenBank/DDBJ whole genome shotgun (WGS) entry which is preliminary data.</text>
</comment>
<feature type="compositionally biased region" description="Low complexity" evidence="7">
    <location>
        <begin position="419"/>
        <end position="451"/>
    </location>
</feature>
<dbReference type="PANTHER" id="PTHR31633">
    <property type="entry name" value="H/ACA RIBONUCLEOPROTEIN COMPLEX NON-CORE SUBUNIT NAF1"/>
    <property type="match status" value="1"/>
</dbReference>
<feature type="compositionally biased region" description="Basic and acidic residues" evidence="7">
    <location>
        <begin position="361"/>
        <end position="370"/>
    </location>
</feature>
<keyword evidence="3" id="KW-0698">rRNA processing</keyword>
<name>A0A9P6RLT6_9FUNG</name>
<dbReference type="GO" id="GO:0000493">
    <property type="term" value="P:box H/ACA snoRNP assembly"/>
    <property type="evidence" value="ECO:0007669"/>
    <property type="project" value="InterPro"/>
</dbReference>
<evidence type="ECO:0000256" key="4">
    <source>
        <dbReference type="ARBA" id="ARBA00022553"/>
    </source>
</evidence>
<dbReference type="GO" id="GO:0005634">
    <property type="term" value="C:nucleus"/>
    <property type="evidence" value="ECO:0007669"/>
    <property type="project" value="UniProtKB-SubCell"/>
</dbReference>
<feature type="region of interest" description="Disordered" evidence="7">
    <location>
        <begin position="1"/>
        <end position="69"/>
    </location>
</feature>
<dbReference type="OrthoDB" id="21550at2759"/>
<feature type="region of interest" description="Disordered" evidence="7">
    <location>
        <begin position="311"/>
        <end position="330"/>
    </location>
</feature>
<dbReference type="GO" id="GO:0006364">
    <property type="term" value="P:rRNA processing"/>
    <property type="evidence" value="ECO:0007669"/>
    <property type="project" value="UniProtKB-KW"/>
</dbReference>
<dbReference type="EMBL" id="JAAAIP010000241">
    <property type="protein sequence ID" value="KAG0321520.1"/>
    <property type="molecule type" value="Genomic_DNA"/>
</dbReference>
<dbReference type="PANTHER" id="PTHR31633:SF1">
    <property type="entry name" value="H_ACA RIBONUCLEOPROTEIN COMPLEX NON-CORE SUBUNIT NAF1"/>
    <property type="match status" value="1"/>
</dbReference>
<dbReference type="InterPro" id="IPR007504">
    <property type="entry name" value="H/ACA_rnp_Gar1/Naf1"/>
</dbReference>
<feature type="compositionally biased region" description="Acidic residues" evidence="7">
    <location>
        <begin position="235"/>
        <end position="249"/>
    </location>
</feature>
<evidence type="ECO:0000313" key="9">
    <source>
        <dbReference type="Proteomes" id="UP000738325"/>
    </source>
</evidence>
<dbReference type="InterPro" id="IPR038664">
    <property type="entry name" value="Gar1/Naf1_Cbf5-bd_sf"/>
</dbReference>
<feature type="compositionally biased region" description="Acidic residues" evidence="7">
    <location>
        <begin position="39"/>
        <end position="57"/>
    </location>
</feature>
<evidence type="ECO:0000256" key="2">
    <source>
        <dbReference type="ARBA" id="ARBA00022517"/>
    </source>
</evidence>
<feature type="region of interest" description="Disordered" evidence="7">
    <location>
        <begin position="419"/>
        <end position="471"/>
    </location>
</feature>
<keyword evidence="2" id="KW-0690">Ribosome biogenesis</keyword>
<keyword evidence="6" id="KW-0539">Nucleus</keyword>
<sequence length="471" mass="52492">MTSATQAPAPDAGNPEDRIDAALAGHDATEDGYQSSDLDSSDIDSDADESSDDDSDSELARAGRRNKSMTIEQREKALIEIDAMDDDDEVAPTTTLYTANELVELPAVQKPQVHLGPSSKLEPIGSVMSIVDSVVVVQAASSGEVRVLAEGTVAAIKGAMVEGEPEQPEVLGEIFETFGPVARPLYSIRFNTASEIPAACTLGCTVYRVPEHSSFVWTEPLKALKGSDASNRYDEEVDDAEMEFSDDEKEMEHKRMVKQTNSRKRGIKERKGLGENSDASAASSRAPPTHRKPIALPPKPVRDESEDGYRILSRPGSLHQGPAEPRAPAETGTVPWYQQHHRELQSMMGTGQQPTITPEQRQQREQDSMMKFHQQQQIQQQLLQHQQQQQQMYEQQRQQQEIYQKQIQEAQATILRLQQQQHHLQQQQVPSLQPQAPQSSQQTPQQQQQQQIMDILSPLFPPSHHLNQPPQ</sequence>
<comment type="subcellular location">
    <subcellularLocation>
        <location evidence="1">Nucleus</location>
    </subcellularLocation>
</comment>
<evidence type="ECO:0000256" key="3">
    <source>
        <dbReference type="ARBA" id="ARBA00022552"/>
    </source>
</evidence>
<keyword evidence="9" id="KW-1185">Reference proteome</keyword>
<feature type="compositionally biased region" description="Polar residues" evidence="7">
    <location>
        <begin position="349"/>
        <end position="360"/>
    </location>
</feature>
<keyword evidence="5" id="KW-0694">RNA-binding</keyword>
<feature type="region of interest" description="Disordered" evidence="7">
    <location>
        <begin position="349"/>
        <end position="377"/>
    </location>
</feature>
<gene>
    <name evidence="8" type="ORF">BGZ99_003872</name>
</gene>
<feature type="compositionally biased region" description="Basic residues" evidence="7">
    <location>
        <begin position="255"/>
        <end position="268"/>
    </location>
</feature>
<dbReference type="Pfam" id="PF04410">
    <property type="entry name" value="Gar1"/>
    <property type="match status" value="1"/>
</dbReference>
<feature type="compositionally biased region" description="Low complexity" evidence="7">
    <location>
        <begin position="277"/>
        <end position="286"/>
    </location>
</feature>
<dbReference type="Gene3D" id="2.40.10.230">
    <property type="entry name" value="Probable tRNA pseudouridine synthase domain"/>
    <property type="match status" value="1"/>
</dbReference>
<proteinExistence type="predicted"/>
<evidence type="ECO:0000313" key="8">
    <source>
        <dbReference type="EMBL" id="KAG0321520.1"/>
    </source>
</evidence>
<organism evidence="8 9">
    <name type="scientific">Dissophora globulifera</name>
    <dbReference type="NCBI Taxonomy" id="979702"/>
    <lineage>
        <taxon>Eukaryota</taxon>
        <taxon>Fungi</taxon>
        <taxon>Fungi incertae sedis</taxon>
        <taxon>Mucoromycota</taxon>
        <taxon>Mortierellomycotina</taxon>
        <taxon>Mortierellomycetes</taxon>
        <taxon>Mortierellales</taxon>
        <taxon>Mortierellaceae</taxon>
        <taxon>Dissophora</taxon>
    </lineage>
</organism>
<dbReference type="GO" id="GO:0001522">
    <property type="term" value="P:pseudouridine synthesis"/>
    <property type="evidence" value="ECO:0007669"/>
    <property type="project" value="InterPro"/>
</dbReference>
<dbReference type="AlphaFoldDB" id="A0A9P6RLT6"/>
<keyword evidence="4" id="KW-0597">Phosphoprotein</keyword>
<dbReference type="Proteomes" id="UP000738325">
    <property type="component" value="Unassembled WGS sequence"/>
</dbReference>
<accession>A0A9P6RLT6</accession>
<evidence type="ECO:0000256" key="7">
    <source>
        <dbReference type="SAM" id="MobiDB-lite"/>
    </source>
</evidence>
<protein>
    <submittedName>
        <fullName evidence="8">Uncharacterized protein</fullName>
    </submittedName>
</protein>
<dbReference type="GO" id="GO:0005732">
    <property type="term" value="C:sno(s)RNA-containing ribonucleoprotein complex"/>
    <property type="evidence" value="ECO:0007669"/>
    <property type="project" value="InterPro"/>
</dbReference>